<dbReference type="InterPro" id="IPR032710">
    <property type="entry name" value="NTF2-like_dom_sf"/>
</dbReference>
<feature type="non-terminal residue" evidence="2">
    <location>
        <position position="1"/>
    </location>
</feature>
<organism evidence="2">
    <name type="scientific">marine metagenome</name>
    <dbReference type="NCBI Taxonomy" id="408172"/>
    <lineage>
        <taxon>unclassified sequences</taxon>
        <taxon>metagenomes</taxon>
        <taxon>ecological metagenomes</taxon>
    </lineage>
</organism>
<reference evidence="2" key="1">
    <citation type="submission" date="2018-05" db="EMBL/GenBank/DDBJ databases">
        <authorList>
            <person name="Lanie J.A."/>
            <person name="Ng W.-L."/>
            <person name="Kazmierczak K.M."/>
            <person name="Andrzejewski T.M."/>
            <person name="Davidsen T.M."/>
            <person name="Wayne K.J."/>
            <person name="Tettelin H."/>
            <person name="Glass J.I."/>
            <person name="Rusch D."/>
            <person name="Podicherti R."/>
            <person name="Tsui H.-C.T."/>
            <person name="Winkler M.E."/>
        </authorList>
    </citation>
    <scope>NUCLEOTIDE SEQUENCE</scope>
</reference>
<dbReference type="Pfam" id="PF13577">
    <property type="entry name" value="SnoaL_4"/>
    <property type="match status" value="1"/>
</dbReference>
<evidence type="ECO:0000313" key="2">
    <source>
        <dbReference type="EMBL" id="SVA12763.1"/>
    </source>
</evidence>
<dbReference type="SUPFAM" id="SSF54427">
    <property type="entry name" value="NTF2-like"/>
    <property type="match status" value="1"/>
</dbReference>
<name>A0A381TFN9_9ZZZZ</name>
<proteinExistence type="predicted"/>
<gene>
    <name evidence="2" type="ORF">METZ01_LOCUS65617</name>
</gene>
<sequence length="176" mass="19718">VGIDSAAVVAYDLDMTTDGVTQQIRNALLSYCRGIDRLDPVVLAAGFHPGAELRDYGAEPMSIETFVEVALASLRRRFISTQHRVSNMSIDFDSDEAGALVETYVLAFHVSAADGHHLLHTFNGRYIDRFEERYGAWKIATRTLRNDWSKIEPIDRTMRGNWVASGRVGDSDPLWD</sequence>
<dbReference type="EMBL" id="UINC01004225">
    <property type="protein sequence ID" value="SVA12763.1"/>
    <property type="molecule type" value="Genomic_DNA"/>
</dbReference>
<dbReference type="InterPro" id="IPR037401">
    <property type="entry name" value="SnoaL-like"/>
</dbReference>
<dbReference type="AlphaFoldDB" id="A0A381TFN9"/>
<accession>A0A381TFN9</accession>
<evidence type="ECO:0000259" key="1">
    <source>
        <dbReference type="Pfam" id="PF13577"/>
    </source>
</evidence>
<protein>
    <recommendedName>
        <fullName evidence="1">SnoaL-like domain-containing protein</fullName>
    </recommendedName>
</protein>
<feature type="domain" description="SnoaL-like" evidence="1">
    <location>
        <begin position="22"/>
        <end position="143"/>
    </location>
</feature>
<dbReference type="Gene3D" id="3.10.450.50">
    <property type="match status" value="1"/>
</dbReference>